<dbReference type="InterPro" id="IPR053924">
    <property type="entry name" value="RecX_HTH_2nd"/>
</dbReference>
<dbReference type="AlphaFoldDB" id="A0A2N5X7N3"/>
<organism evidence="8 9">
    <name type="scientific">Pseudohalioglobus lutimaris</name>
    <dbReference type="NCBI Taxonomy" id="1737061"/>
    <lineage>
        <taxon>Bacteria</taxon>
        <taxon>Pseudomonadati</taxon>
        <taxon>Pseudomonadota</taxon>
        <taxon>Gammaproteobacteria</taxon>
        <taxon>Cellvibrionales</taxon>
        <taxon>Halieaceae</taxon>
        <taxon>Pseudohalioglobus</taxon>
    </lineage>
</organism>
<protein>
    <recommendedName>
        <fullName evidence="3">Regulatory protein RecX</fullName>
    </recommendedName>
</protein>
<sequence length="133" mass="15626">MNLLARREHSRKELKQKLQKRFDDESVIDAQLNQLAEENLQSDSRYAESFVRQRFNRGYGPLRIRQEMRQKGLSDGEISVAMTAEDFDWCASAERVLSRKYGNGCAIELKEKARRTRFMQYRGFSADHFSNLV</sequence>
<dbReference type="InterPro" id="IPR036388">
    <property type="entry name" value="WH-like_DNA-bd_sf"/>
</dbReference>
<evidence type="ECO:0000313" key="9">
    <source>
        <dbReference type="Proteomes" id="UP000235005"/>
    </source>
</evidence>
<evidence type="ECO:0000259" key="7">
    <source>
        <dbReference type="Pfam" id="PF21982"/>
    </source>
</evidence>
<proteinExistence type="inferred from homology"/>
<feature type="domain" description="RecX first three-helical" evidence="7">
    <location>
        <begin position="1"/>
        <end position="27"/>
    </location>
</feature>
<feature type="domain" description="RecX second three-helical" evidence="5">
    <location>
        <begin position="42"/>
        <end position="82"/>
    </location>
</feature>
<reference evidence="8 9" key="1">
    <citation type="submission" date="2018-01" db="EMBL/GenBank/DDBJ databases">
        <title>The draft genome sequence of Halioglobus lutimaris HF004.</title>
        <authorList>
            <person name="Du Z.-J."/>
            <person name="Shi M.-J."/>
        </authorList>
    </citation>
    <scope>NUCLEOTIDE SEQUENCE [LARGE SCALE GENOMIC DNA]</scope>
    <source>
        <strain evidence="8 9">HF004</strain>
    </source>
</reference>
<evidence type="ECO:0000259" key="5">
    <source>
        <dbReference type="Pfam" id="PF02631"/>
    </source>
</evidence>
<dbReference type="InterPro" id="IPR053926">
    <property type="entry name" value="RecX_HTH_1st"/>
</dbReference>
<evidence type="ECO:0000256" key="1">
    <source>
        <dbReference type="ARBA" id="ARBA00004496"/>
    </source>
</evidence>
<feature type="domain" description="RecX third three-helical" evidence="6">
    <location>
        <begin position="91"/>
        <end position="128"/>
    </location>
</feature>
<keyword evidence="4" id="KW-0963">Cytoplasm</keyword>
<dbReference type="Proteomes" id="UP000235005">
    <property type="component" value="Unassembled WGS sequence"/>
</dbReference>
<evidence type="ECO:0000256" key="4">
    <source>
        <dbReference type="ARBA" id="ARBA00022490"/>
    </source>
</evidence>
<comment type="caution">
    <text evidence="8">The sequence shown here is derived from an EMBL/GenBank/DDBJ whole genome shotgun (WGS) entry which is preliminary data.</text>
</comment>
<dbReference type="OrthoDB" id="7066780at2"/>
<evidence type="ECO:0000313" key="8">
    <source>
        <dbReference type="EMBL" id="PLW70495.1"/>
    </source>
</evidence>
<dbReference type="InterPro" id="IPR003783">
    <property type="entry name" value="Regulatory_RecX"/>
</dbReference>
<dbReference type="Pfam" id="PF21982">
    <property type="entry name" value="RecX_HTH1"/>
    <property type="match status" value="1"/>
</dbReference>
<dbReference type="Pfam" id="PF21981">
    <property type="entry name" value="RecX_HTH3"/>
    <property type="match status" value="1"/>
</dbReference>
<name>A0A2N5X7N3_9GAMM</name>
<dbReference type="Pfam" id="PF02631">
    <property type="entry name" value="RecX_HTH2"/>
    <property type="match status" value="1"/>
</dbReference>
<dbReference type="Gene3D" id="1.10.10.10">
    <property type="entry name" value="Winged helix-like DNA-binding domain superfamily/Winged helix DNA-binding domain"/>
    <property type="match status" value="3"/>
</dbReference>
<dbReference type="InterPro" id="IPR053925">
    <property type="entry name" value="RecX_HTH_3rd"/>
</dbReference>
<dbReference type="GO" id="GO:0005737">
    <property type="term" value="C:cytoplasm"/>
    <property type="evidence" value="ECO:0007669"/>
    <property type="project" value="UniProtKB-SubCell"/>
</dbReference>
<comment type="subcellular location">
    <subcellularLocation>
        <location evidence="1">Cytoplasm</location>
    </subcellularLocation>
</comment>
<dbReference type="EMBL" id="PKUS01000002">
    <property type="protein sequence ID" value="PLW70495.1"/>
    <property type="molecule type" value="Genomic_DNA"/>
</dbReference>
<comment type="similarity">
    <text evidence="2">Belongs to the RecX family.</text>
</comment>
<evidence type="ECO:0000256" key="2">
    <source>
        <dbReference type="ARBA" id="ARBA00009695"/>
    </source>
</evidence>
<keyword evidence="9" id="KW-1185">Reference proteome</keyword>
<dbReference type="GO" id="GO:0006282">
    <property type="term" value="P:regulation of DNA repair"/>
    <property type="evidence" value="ECO:0007669"/>
    <property type="project" value="InterPro"/>
</dbReference>
<dbReference type="PANTHER" id="PTHR33602:SF1">
    <property type="entry name" value="REGULATORY PROTEIN RECX FAMILY PROTEIN"/>
    <property type="match status" value="1"/>
</dbReference>
<gene>
    <name evidence="8" type="ORF">C0039_02965</name>
</gene>
<evidence type="ECO:0000256" key="3">
    <source>
        <dbReference type="ARBA" id="ARBA00018111"/>
    </source>
</evidence>
<accession>A0A2N5X7N3</accession>
<dbReference type="PANTHER" id="PTHR33602">
    <property type="entry name" value="REGULATORY PROTEIN RECX FAMILY PROTEIN"/>
    <property type="match status" value="1"/>
</dbReference>
<evidence type="ECO:0000259" key="6">
    <source>
        <dbReference type="Pfam" id="PF21981"/>
    </source>
</evidence>